<dbReference type="EMBL" id="JBBJBU010000002">
    <property type="protein sequence ID" value="KAK7206632.1"/>
    <property type="molecule type" value="Genomic_DNA"/>
</dbReference>
<sequence length="73" mass="8452">MREVVYLCCISVLSFCRIPLLKSSHRTTCWYLPKEVTYLSVCNPSSLLYGRHRTLKPLTSAMYRLGTPFIFSC</sequence>
<accession>A0ABR1F9V4</accession>
<dbReference type="RefSeq" id="XP_064769665.1">
    <property type="nucleotide sequence ID" value="XM_064912026.1"/>
</dbReference>
<evidence type="ECO:0000313" key="1">
    <source>
        <dbReference type="EMBL" id="KAK7206632.1"/>
    </source>
</evidence>
<evidence type="ECO:0000313" key="2">
    <source>
        <dbReference type="Proteomes" id="UP001498771"/>
    </source>
</evidence>
<comment type="caution">
    <text evidence="1">The sequence shown here is derived from an EMBL/GenBank/DDBJ whole genome shotgun (WGS) entry which is preliminary data.</text>
</comment>
<reference evidence="1 2" key="1">
    <citation type="submission" date="2024-03" db="EMBL/GenBank/DDBJ databases">
        <title>Genome-scale model development and genomic sequencing of the oleaginous clade Lipomyces.</title>
        <authorList>
            <consortium name="Lawrence Berkeley National Laboratory"/>
            <person name="Czajka J.J."/>
            <person name="Han Y."/>
            <person name="Kim J."/>
            <person name="Mondo S.J."/>
            <person name="Hofstad B.A."/>
            <person name="Robles A."/>
            <person name="Haridas S."/>
            <person name="Riley R."/>
            <person name="LaButti K."/>
            <person name="Pangilinan J."/>
            <person name="Andreopoulos W."/>
            <person name="Lipzen A."/>
            <person name="Yan J."/>
            <person name="Wang M."/>
            <person name="Ng V."/>
            <person name="Grigoriev I.V."/>
            <person name="Spatafora J.W."/>
            <person name="Magnuson J.K."/>
            <person name="Baker S.E."/>
            <person name="Pomraning K.R."/>
        </authorList>
    </citation>
    <scope>NUCLEOTIDE SEQUENCE [LARGE SCALE GENOMIC DNA]</scope>
    <source>
        <strain evidence="1 2">Phaff 52-87</strain>
    </source>
</reference>
<evidence type="ECO:0008006" key="3">
    <source>
        <dbReference type="Google" id="ProtNLM"/>
    </source>
</evidence>
<protein>
    <recommendedName>
        <fullName evidence="3">Secreted protein</fullName>
    </recommendedName>
</protein>
<dbReference type="GeneID" id="90037538"/>
<gene>
    <name evidence="1" type="ORF">BZA70DRAFT_274750</name>
</gene>
<proteinExistence type="predicted"/>
<name>A0ABR1F9V4_9ASCO</name>
<organism evidence="1 2">
    <name type="scientific">Myxozyma melibiosi</name>
    <dbReference type="NCBI Taxonomy" id="54550"/>
    <lineage>
        <taxon>Eukaryota</taxon>
        <taxon>Fungi</taxon>
        <taxon>Dikarya</taxon>
        <taxon>Ascomycota</taxon>
        <taxon>Saccharomycotina</taxon>
        <taxon>Lipomycetes</taxon>
        <taxon>Lipomycetales</taxon>
        <taxon>Lipomycetaceae</taxon>
        <taxon>Myxozyma</taxon>
    </lineage>
</organism>
<feature type="non-terminal residue" evidence="1">
    <location>
        <position position="73"/>
    </location>
</feature>
<keyword evidence="2" id="KW-1185">Reference proteome</keyword>
<dbReference type="Proteomes" id="UP001498771">
    <property type="component" value="Unassembled WGS sequence"/>
</dbReference>